<evidence type="ECO:0000313" key="2">
    <source>
        <dbReference type="Proteomes" id="UP001055072"/>
    </source>
</evidence>
<reference evidence="1" key="1">
    <citation type="journal article" date="2021" name="Environ. Microbiol.">
        <title>Gene family expansions and transcriptome signatures uncover fungal adaptations to wood decay.</title>
        <authorList>
            <person name="Hage H."/>
            <person name="Miyauchi S."/>
            <person name="Viragh M."/>
            <person name="Drula E."/>
            <person name="Min B."/>
            <person name="Chaduli D."/>
            <person name="Navarro D."/>
            <person name="Favel A."/>
            <person name="Norest M."/>
            <person name="Lesage-Meessen L."/>
            <person name="Balint B."/>
            <person name="Merenyi Z."/>
            <person name="de Eugenio L."/>
            <person name="Morin E."/>
            <person name="Martinez A.T."/>
            <person name="Baldrian P."/>
            <person name="Stursova M."/>
            <person name="Martinez M.J."/>
            <person name="Novotny C."/>
            <person name="Magnuson J.K."/>
            <person name="Spatafora J.W."/>
            <person name="Maurice S."/>
            <person name="Pangilinan J."/>
            <person name="Andreopoulos W."/>
            <person name="LaButti K."/>
            <person name="Hundley H."/>
            <person name="Na H."/>
            <person name="Kuo A."/>
            <person name="Barry K."/>
            <person name="Lipzen A."/>
            <person name="Henrissat B."/>
            <person name="Riley R."/>
            <person name="Ahrendt S."/>
            <person name="Nagy L.G."/>
            <person name="Grigoriev I.V."/>
            <person name="Martin F."/>
            <person name="Rosso M.N."/>
        </authorList>
    </citation>
    <scope>NUCLEOTIDE SEQUENCE</scope>
    <source>
        <strain evidence="1">CBS 384.51</strain>
    </source>
</reference>
<proteinExistence type="predicted"/>
<sequence>MAAIQERLLSLASLFGTYSQAIMMLSSTITLAIILAVLSAVLLTRRHKRLRDLPPGPPGWPILGNLFDLPKEYPWIVYSNWSKTYGDIIFLRTVSTPMLIVSSSDIAFDLMDKRSAIYSSKEASVMDKMTGWEFNLGLMPYGQRWRNIRRKVHEHFNRMVTPKYHDKQTKHIQAFLRRCLTETGRQFNPSLMRQLVATTILDVVYGIEIESMDDDYIKIVVEALEVLGETRKPGKYWADFIPLLQYVPQWVPGASSVKFAAQSRPIVEEMVNKPFDAVRNEKNPNDCTVSALLAKIAPQPDIGRRAEEEVHARHAAGVVYAAASETTFSLLQTFFCGMALNPGLQQRARNELDSVAVFLECIRWMPAAPLGAPHSLSQDDYSNGYFIPSDTIIVPNVWHMLHNPEDYPEPDMFNPDRFMKNGGLNPVVRDPTTIAFGFGRRICPGRHFAKDSAFLVFASMLHVFDIMPSIDEGGGELDPTPELKGSIIAFPTPLNFRGKPRSEAAERLIRTTGM</sequence>
<dbReference type="EMBL" id="MU274903">
    <property type="protein sequence ID" value="KAI0092430.1"/>
    <property type="molecule type" value="Genomic_DNA"/>
</dbReference>
<organism evidence="1 2">
    <name type="scientific">Irpex rosettiformis</name>
    <dbReference type="NCBI Taxonomy" id="378272"/>
    <lineage>
        <taxon>Eukaryota</taxon>
        <taxon>Fungi</taxon>
        <taxon>Dikarya</taxon>
        <taxon>Basidiomycota</taxon>
        <taxon>Agaricomycotina</taxon>
        <taxon>Agaricomycetes</taxon>
        <taxon>Polyporales</taxon>
        <taxon>Irpicaceae</taxon>
        <taxon>Irpex</taxon>
    </lineage>
</organism>
<gene>
    <name evidence="1" type="ORF">BDY19DRAFT_1053946</name>
</gene>
<evidence type="ECO:0000313" key="1">
    <source>
        <dbReference type="EMBL" id="KAI0092430.1"/>
    </source>
</evidence>
<dbReference type="Proteomes" id="UP001055072">
    <property type="component" value="Unassembled WGS sequence"/>
</dbReference>
<accession>A0ACB8UDT0</accession>
<name>A0ACB8UDT0_9APHY</name>
<keyword evidence="2" id="KW-1185">Reference proteome</keyword>
<comment type="caution">
    <text evidence="1">The sequence shown here is derived from an EMBL/GenBank/DDBJ whole genome shotgun (WGS) entry which is preliminary data.</text>
</comment>
<protein>
    <submittedName>
        <fullName evidence="1">Cytochrome P450</fullName>
    </submittedName>
</protein>